<name>A0A7J9IPY9_9ROSI</name>
<feature type="non-terminal residue" evidence="1">
    <location>
        <position position="54"/>
    </location>
</feature>
<sequence>METMRFDIKKSDGITNFSLWQDVLLEKTTSALWKKLEALAFLRNCLWYRDTDPL</sequence>
<comment type="caution">
    <text evidence="1">The sequence shown here is derived from an EMBL/GenBank/DDBJ whole genome shotgun (WGS) entry which is preliminary data.</text>
</comment>
<organism evidence="1 2">
    <name type="scientific">Gossypium armourianum</name>
    <dbReference type="NCBI Taxonomy" id="34283"/>
    <lineage>
        <taxon>Eukaryota</taxon>
        <taxon>Viridiplantae</taxon>
        <taxon>Streptophyta</taxon>
        <taxon>Embryophyta</taxon>
        <taxon>Tracheophyta</taxon>
        <taxon>Spermatophyta</taxon>
        <taxon>Magnoliopsida</taxon>
        <taxon>eudicotyledons</taxon>
        <taxon>Gunneridae</taxon>
        <taxon>Pentapetalae</taxon>
        <taxon>rosids</taxon>
        <taxon>malvids</taxon>
        <taxon>Malvales</taxon>
        <taxon>Malvaceae</taxon>
        <taxon>Malvoideae</taxon>
        <taxon>Gossypium</taxon>
    </lineage>
</organism>
<evidence type="ECO:0000313" key="2">
    <source>
        <dbReference type="Proteomes" id="UP000593575"/>
    </source>
</evidence>
<keyword evidence="2" id="KW-1185">Reference proteome</keyword>
<gene>
    <name evidence="1" type="ORF">Goarm_019987</name>
</gene>
<evidence type="ECO:0000313" key="1">
    <source>
        <dbReference type="EMBL" id="MBA0823245.1"/>
    </source>
</evidence>
<accession>A0A7J9IPY9</accession>
<dbReference type="AlphaFoldDB" id="A0A7J9IPY9"/>
<dbReference type="EMBL" id="JABFAE010000002">
    <property type="protein sequence ID" value="MBA0823245.1"/>
    <property type="molecule type" value="Genomic_DNA"/>
</dbReference>
<protein>
    <submittedName>
        <fullName evidence="1">Uncharacterized protein</fullName>
    </submittedName>
</protein>
<proteinExistence type="predicted"/>
<dbReference type="Proteomes" id="UP000593575">
    <property type="component" value="Unassembled WGS sequence"/>
</dbReference>
<reference evidence="1 2" key="1">
    <citation type="journal article" date="2019" name="Genome Biol. Evol.">
        <title>Insights into the evolution of the New World diploid cottons (Gossypium, subgenus Houzingenia) based on genome sequencing.</title>
        <authorList>
            <person name="Grover C.E."/>
            <person name="Arick M.A. 2nd"/>
            <person name="Thrash A."/>
            <person name="Conover J.L."/>
            <person name="Sanders W.S."/>
            <person name="Peterson D.G."/>
            <person name="Frelichowski J.E."/>
            <person name="Scheffler J.A."/>
            <person name="Scheffler B.E."/>
            <person name="Wendel J.F."/>
        </authorList>
    </citation>
    <scope>NUCLEOTIDE SEQUENCE [LARGE SCALE GENOMIC DNA]</scope>
    <source>
        <strain evidence="1">6</strain>
        <tissue evidence="1">Leaf</tissue>
    </source>
</reference>